<dbReference type="GO" id="GO:0022857">
    <property type="term" value="F:transmembrane transporter activity"/>
    <property type="evidence" value="ECO:0007669"/>
    <property type="project" value="InterPro"/>
</dbReference>
<dbReference type="InterPro" id="IPR036259">
    <property type="entry name" value="MFS_trans_sf"/>
</dbReference>
<keyword evidence="2" id="KW-0813">Transport</keyword>
<dbReference type="GO" id="GO:0016020">
    <property type="term" value="C:membrane"/>
    <property type="evidence" value="ECO:0007669"/>
    <property type="project" value="UniProtKB-SubCell"/>
</dbReference>
<feature type="transmembrane region" description="Helical" evidence="7">
    <location>
        <begin position="351"/>
        <end position="376"/>
    </location>
</feature>
<dbReference type="Gene3D" id="1.20.1250.20">
    <property type="entry name" value="MFS general substrate transporter like domains"/>
    <property type="match status" value="1"/>
</dbReference>
<dbReference type="AlphaFoldDB" id="A0A0A1TI14"/>
<dbReference type="HOGENOM" id="CLU_001265_51_4_1"/>
<dbReference type="SUPFAM" id="SSF103473">
    <property type="entry name" value="MFS general substrate transporter"/>
    <property type="match status" value="1"/>
</dbReference>
<feature type="compositionally biased region" description="Polar residues" evidence="6">
    <location>
        <begin position="200"/>
        <end position="213"/>
    </location>
</feature>
<feature type="transmembrane region" description="Helical" evidence="7">
    <location>
        <begin position="50"/>
        <end position="72"/>
    </location>
</feature>
<evidence type="ECO:0000256" key="6">
    <source>
        <dbReference type="SAM" id="MobiDB-lite"/>
    </source>
</evidence>
<keyword evidence="10" id="KW-1185">Reference proteome</keyword>
<feature type="transmembrane region" description="Helical" evidence="7">
    <location>
        <begin position="439"/>
        <end position="461"/>
    </location>
</feature>
<evidence type="ECO:0000256" key="4">
    <source>
        <dbReference type="ARBA" id="ARBA00022989"/>
    </source>
</evidence>
<dbReference type="Proteomes" id="UP000039046">
    <property type="component" value="Unassembled WGS sequence"/>
</dbReference>
<dbReference type="InterPro" id="IPR011701">
    <property type="entry name" value="MFS"/>
</dbReference>
<dbReference type="Pfam" id="PF07690">
    <property type="entry name" value="MFS_1"/>
    <property type="match status" value="1"/>
</dbReference>
<feature type="transmembrane region" description="Helical" evidence="7">
    <location>
        <begin position="320"/>
        <end position="339"/>
    </location>
</feature>
<feature type="transmembrane region" description="Helical" evidence="7">
    <location>
        <begin position="408"/>
        <end position="433"/>
    </location>
</feature>
<protein>
    <recommendedName>
        <fullName evidence="8">Major facilitator superfamily (MFS) profile domain-containing protein</fullName>
    </recommendedName>
</protein>
<reference evidence="9 10" key="1">
    <citation type="journal article" date="2015" name="Genome Announc.">
        <title>Draft Genome Sequence and Gene Annotation of the Entomopathogenic Fungus Verticillium hemipterigenum.</title>
        <authorList>
            <person name="Horn F."/>
            <person name="Habel A."/>
            <person name="Scharf D.H."/>
            <person name="Dworschak J."/>
            <person name="Brakhage A.A."/>
            <person name="Guthke R."/>
            <person name="Hertweck C."/>
            <person name="Linde J."/>
        </authorList>
    </citation>
    <scope>NUCLEOTIDE SEQUENCE [LARGE SCALE GENOMIC DNA]</scope>
</reference>
<feature type="transmembrane region" description="Helical" evidence="7">
    <location>
        <begin position="143"/>
        <end position="166"/>
    </location>
</feature>
<proteinExistence type="predicted"/>
<feature type="transmembrane region" description="Helical" evidence="7">
    <location>
        <begin position="12"/>
        <end position="35"/>
    </location>
</feature>
<dbReference type="STRING" id="1531966.A0A0A1TI14"/>
<dbReference type="PROSITE" id="PS50850">
    <property type="entry name" value="MFS"/>
    <property type="match status" value="1"/>
</dbReference>
<feature type="transmembrane region" description="Helical" evidence="7">
    <location>
        <begin position="172"/>
        <end position="192"/>
    </location>
</feature>
<dbReference type="InterPro" id="IPR050930">
    <property type="entry name" value="MFS_Vesicular_Transporter"/>
</dbReference>
<dbReference type="EMBL" id="CDHN01000007">
    <property type="protein sequence ID" value="CEJ94619.1"/>
    <property type="molecule type" value="Genomic_DNA"/>
</dbReference>
<dbReference type="OrthoDB" id="5086884at2759"/>
<keyword evidence="4 7" id="KW-1133">Transmembrane helix</keyword>
<keyword evidence="3 7" id="KW-0812">Transmembrane</keyword>
<dbReference type="CDD" id="cd17325">
    <property type="entry name" value="MFS_MdtG_SLC18_like"/>
    <property type="match status" value="1"/>
</dbReference>
<accession>A0A0A1TI14</accession>
<sequence length="470" mass="50705">MWPENWRSSTAFVTFTVAFAMMTDTITYDMVIPFLPDLFAKRLHVPEDEIVAWLSLSLEAYGAAMLITNYIAGYIIDTISSKSRPFMVGVAALLASTLLFFLSKTPLLIITSRVLQGSSCALVWTSGLAFLTSSIGEGDVGYYTGYALMGATVGELVGPLIGGFIYKYLGHWAVFTVVEILIFFDIILRLFARDPIAASQPKSSDTEQGPDSSSRSHVETDPLLEGDLLNTQQSTEDAGSKDGDVASAMRRIRLLLATQLTAVLVATMMRCAMETAIPLVVHSFFGWSSDAAGGLMFALLLPTTLSPWAGHLATSYGPGFISVSTCIICSSVVACLGYLTQDTLYTKVAFAVLLSVVGVCLTMTTAVNTTGILILVKKLEDGSMQSTSHVNDENSKTSPPRPWPTEGMIMTGLSTSWALGLILGPACAGLIEFIDVRGWAGLCWALAGISVVAFVCSIMTWKKWYRNNKE</sequence>
<organism evidence="9 10">
    <name type="scientific">[Torrubiella] hemipterigena</name>
    <dbReference type="NCBI Taxonomy" id="1531966"/>
    <lineage>
        <taxon>Eukaryota</taxon>
        <taxon>Fungi</taxon>
        <taxon>Dikarya</taxon>
        <taxon>Ascomycota</taxon>
        <taxon>Pezizomycotina</taxon>
        <taxon>Sordariomycetes</taxon>
        <taxon>Hypocreomycetidae</taxon>
        <taxon>Hypocreales</taxon>
        <taxon>Clavicipitaceae</taxon>
        <taxon>Clavicipitaceae incertae sedis</taxon>
        <taxon>'Torrubiella' clade</taxon>
    </lineage>
</organism>
<evidence type="ECO:0000256" key="5">
    <source>
        <dbReference type="ARBA" id="ARBA00023136"/>
    </source>
</evidence>
<gene>
    <name evidence="9" type="ORF">VHEMI10138</name>
</gene>
<keyword evidence="5 7" id="KW-0472">Membrane</keyword>
<evidence type="ECO:0000259" key="8">
    <source>
        <dbReference type="PROSITE" id="PS50850"/>
    </source>
</evidence>
<evidence type="ECO:0000256" key="3">
    <source>
        <dbReference type="ARBA" id="ARBA00022692"/>
    </source>
</evidence>
<evidence type="ECO:0000313" key="9">
    <source>
        <dbReference type="EMBL" id="CEJ94619.1"/>
    </source>
</evidence>
<evidence type="ECO:0000256" key="2">
    <source>
        <dbReference type="ARBA" id="ARBA00022448"/>
    </source>
</evidence>
<comment type="subcellular location">
    <subcellularLocation>
        <location evidence="1">Membrane</location>
        <topology evidence="1">Multi-pass membrane protein</topology>
    </subcellularLocation>
</comment>
<evidence type="ECO:0000256" key="7">
    <source>
        <dbReference type="SAM" id="Phobius"/>
    </source>
</evidence>
<evidence type="ECO:0000256" key="1">
    <source>
        <dbReference type="ARBA" id="ARBA00004141"/>
    </source>
</evidence>
<feature type="domain" description="Major facilitator superfamily (MFS) profile" evidence="8">
    <location>
        <begin position="10"/>
        <end position="465"/>
    </location>
</feature>
<dbReference type="InterPro" id="IPR020846">
    <property type="entry name" value="MFS_dom"/>
</dbReference>
<dbReference type="PANTHER" id="PTHR23506:SF23">
    <property type="entry name" value="GH10249P"/>
    <property type="match status" value="1"/>
</dbReference>
<feature type="region of interest" description="Disordered" evidence="6">
    <location>
        <begin position="199"/>
        <end position="219"/>
    </location>
</feature>
<dbReference type="PANTHER" id="PTHR23506">
    <property type="entry name" value="GH10249P"/>
    <property type="match status" value="1"/>
</dbReference>
<feature type="transmembrane region" description="Helical" evidence="7">
    <location>
        <begin position="84"/>
        <end position="102"/>
    </location>
</feature>
<evidence type="ECO:0000313" key="10">
    <source>
        <dbReference type="Proteomes" id="UP000039046"/>
    </source>
</evidence>
<feature type="transmembrane region" description="Helical" evidence="7">
    <location>
        <begin position="114"/>
        <end position="131"/>
    </location>
</feature>
<name>A0A0A1TI14_9HYPO</name>